<evidence type="ECO:0000313" key="7">
    <source>
        <dbReference type="Proteomes" id="UP000199516"/>
    </source>
</evidence>
<evidence type="ECO:0000256" key="4">
    <source>
        <dbReference type="SAM" id="SignalP"/>
    </source>
</evidence>
<organism evidence="6 7">
    <name type="scientific">Alteribacillus iranensis</name>
    <dbReference type="NCBI Taxonomy" id="930128"/>
    <lineage>
        <taxon>Bacteria</taxon>
        <taxon>Bacillati</taxon>
        <taxon>Bacillota</taxon>
        <taxon>Bacilli</taxon>
        <taxon>Bacillales</taxon>
        <taxon>Bacillaceae</taxon>
        <taxon>Alteribacillus</taxon>
    </lineage>
</organism>
<sequence>MKKMTSIVAGVSLFIISACGGVEEEPSSEEQANQTEQQQEEGQQEENAFPLEVTDAAGNEITIEEKPDRIVSVVPSNTEIAFALGLEEEIVGVTDFDNYPEEAAEKTSVGGLDFDMETVLSLQPDLVLARESSSPGGSNEAFSQLEDAGIDVFIVNSAESFEETYDSIELIGEAVGEEDAATQLVNDMEAGVAEIKDTAENIPEEVRKKVWVEIQPAPDLYTTGKGTFMHEMLEIIHAENVAETEEGWVPFSEEEVVSLQPEIIITTYGESVDGAGEMIAERSGWESIPAVKNNNVYDINNDIVSRPGPRLVDGLEELAASVYPDVFEEE</sequence>
<evidence type="ECO:0000256" key="3">
    <source>
        <dbReference type="SAM" id="MobiDB-lite"/>
    </source>
</evidence>
<dbReference type="InterPro" id="IPR054828">
    <property type="entry name" value="Vit_B12_bind_prot"/>
</dbReference>
<dbReference type="EMBL" id="FONT01000001">
    <property type="protein sequence ID" value="SFE32974.1"/>
    <property type="molecule type" value="Genomic_DNA"/>
</dbReference>
<dbReference type="Pfam" id="PF01497">
    <property type="entry name" value="Peripla_BP_2"/>
    <property type="match status" value="1"/>
</dbReference>
<feature type="domain" description="Fe/B12 periplasmic-binding" evidence="5">
    <location>
        <begin position="69"/>
        <end position="326"/>
    </location>
</feature>
<evidence type="ECO:0000256" key="1">
    <source>
        <dbReference type="ARBA" id="ARBA00008814"/>
    </source>
</evidence>
<dbReference type="NCBIfam" id="NF038402">
    <property type="entry name" value="TroA_like"/>
    <property type="match status" value="1"/>
</dbReference>
<dbReference type="GO" id="GO:0071281">
    <property type="term" value="P:cellular response to iron ion"/>
    <property type="evidence" value="ECO:0007669"/>
    <property type="project" value="TreeGrafter"/>
</dbReference>
<dbReference type="PROSITE" id="PS51257">
    <property type="entry name" value="PROKAR_LIPOPROTEIN"/>
    <property type="match status" value="1"/>
</dbReference>
<feature type="chain" id="PRO_5038959618" evidence="4">
    <location>
        <begin position="21"/>
        <end position="330"/>
    </location>
</feature>
<dbReference type="PROSITE" id="PS50983">
    <property type="entry name" value="FE_B12_PBP"/>
    <property type="match status" value="1"/>
</dbReference>
<dbReference type="OrthoDB" id="9816357at2"/>
<dbReference type="RefSeq" id="WP_091656495.1">
    <property type="nucleotide sequence ID" value="NZ_FONT01000001.1"/>
</dbReference>
<proteinExistence type="inferred from homology"/>
<feature type="signal peptide" evidence="4">
    <location>
        <begin position="1"/>
        <end position="20"/>
    </location>
</feature>
<evidence type="ECO:0000313" key="6">
    <source>
        <dbReference type="EMBL" id="SFE32974.1"/>
    </source>
</evidence>
<feature type="region of interest" description="Disordered" evidence="3">
    <location>
        <begin position="22"/>
        <end position="48"/>
    </location>
</feature>
<dbReference type="InterPro" id="IPR050902">
    <property type="entry name" value="ABC_Transporter_SBP"/>
</dbReference>
<dbReference type="PANTHER" id="PTHR30535">
    <property type="entry name" value="VITAMIN B12-BINDING PROTEIN"/>
    <property type="match status" value="1"/>
</dbReference>
<accession>A0A1I1ZMC5</accession>
<evidence type="ECO:0000256" key="2">
    <source>
        <dbReference type="ARBA" id="ARBA00022729"/>
    </source>
</evidence>
<gene>
    <name evidence="6" type="ORF">SAMN05192532_101336</name>
</gene>
<dbReference type="SUPFAM" id="SSF53807">
    <property type="entry name" value="Helical backbone' metal receptor"/>
    <property type="match status" value="1"/>
</dbReference>
<reference evidence="6 7" key="1">
    <citation type="submission" date="2016-10" db="EMBL/GenBank/DDBJ databases">
        <authorList>
            <person name="de Groot N.N."/>
        </authorList>
    </citation>
    <scope>NUCLEOTIDE SEQUENCE [LARGE SCALE GENOMIC DNA]</scope>
    <source>
        <strain evidence="6 7">DSM 23995</strain>
    </source>
</reference>
<dbReference type="STRING" id="930128.SAMN05192532_101336"/>
<comment type="similarity">
    <text evidence="1">Belongs to the bacterial solute-binding protein 8 family.</text>
</comment>
<protein>
    <submittedName>
        <fullName evidence="6">Iron complex transport system substrate-binding protein</fullName>
    </submittedName>
</protein>
<dbReference type="CDD" id="cd01143">
    <property type="entry name" value="YvrC"/>
    <property type="match status" value="1"/>
</dbReference>
<dbReference type="PANTHER" id="PTHR30535:SF34">
    <property type="entry name" value="MOLYBDATE-BINDING PROTEIN MOLA"/>
    <property type="match status" value="1"/>
</dbReference>
<evidence type="ECO:0000259" key="5">
    <source>
        <dbReference type="PROSITE" id="PS50983"/>
    </source>
</evidence>
<dbReference type="AlphaFoldDB" id="A0A1I1ZMC5"/>
<dbReference type="Gene3D" id="3.40.50.1980">
    <property type="entry name" value="Nitrogenase molybdenum iron protein domain"/>
    <property type="match status" value="2"/>
</dbReference>
<name>A0A1I1ZMC5_9BACI</name>
<dbReference type="Proteomes" id="UP000199516">
    <property type="component" value="Unassembled WGS sequence"/>
</dbReference>
<keyword evidence="7" id="KW-1185">Reference proteome</keyword>
<keyword evidence="2 4" id="KW-0732">Signal</keyword>
<dbReference type="InterPro" id="IPR002491">
    <property type="entry name" value="ABC_transptr_periplasmic_BD"/>
</dbReference>